<keyword evidence="1" id="KW-0732">Signal</keyword>
<dbReference type="PANTHER" id="PTHR22702">
    <property type="entry name" value="PROTEASE-ASSOCIATED DOMAIN-CONTAINING PROTEIN"/>
    <property type="match status" value="1"/>
</dbReference>
<dbReference type="PANTHER" id="PTHR22702:SF1">
    <property type="entry name" value="PROTEASE-ASSOCIATED DOMAIN-CONTAINING PROTEIN 1"/>
    <property type="match status" value="1"/>
</dbReference>
<evidence type="ECO:0000313" key="4">
    <source>
        <dbReference type="EMBL" id="CAB3411651.1"/>
    </source>
</evidence>
<dbReference type="Pfam" id="PF02225">
    <property type="entry name" value="PA"/>
    <property type="match status" value="1"/>
</dbReference>
<protein>
    <recommendedName>
        <fullName evidence="3">PA domain-containing protein</fullName>
    </recommendedName>
</protein>
<gene>
    <name evidence="4" type="ORF">CBOVIS_LOCUS13026</name>
</gene>
<dbReference type="OrthoDB" id="206201at2759"/>
<feature type="domain" description="PA" evidence="3">
    <location>
        <begin position="70"/>
        <end position="154"/>
    </location>
</feature>
<organism evidence="4 5">
    <name type="scientific">Caenorhabditis bovis</name>
    <dbReference type="NCBI Taxonomy" id="2654633"/>
    <lineage>
        <taxon>Eukaryota</taxon>
        <taxon>Metazoa</taxon>
        <taxon>Ecdysozoa</taxon>
        <taxon>Nematoda</taxon>
        <taxon>Chromadorea</taxon>
        <taxon>Rhabditida</taxon>
        <taxon>Rhabditina</taxon>
        <taxon>Rhabditomorpha</taxon>
        <taxon>Rhabditoidea</taxon>
        <taxon>Rhabditidae</taxon>
        <taxon>Peloderinae</taxon>
        <taxon>Caenorhabditis</taxon>
    </lineage>
</organism>
<name>A0A8S1FCW5_9PELO</name>
<evidence type="ECO:0000259" key="3">
    <source>
        <dbReference type="Pfam" id="PF02225"/>
    </source>
</evidence>
<dbReference type="Proteomes" id="UP000494206">
    <property type="component" value="Unassembled WGS sequence"/>
</dbReference>
<keyword evidence="2" id="KW-0325">Glycoprotein</keyword>
<dbReference type="AlphaFoldDB" id="A0A8S1FCW5"/>
<evidence type="ECO:0000256" key="1">
    <source>
        <dbReference type="ARBA" id="ARBA00022729"/>
    </source>
</evidence>
<sequence>MREALLLYTIWIGYIMGKVPREYEEVDESEMMVFTVKQPNHLAYTYQMKHAYMLGSLFNLPPNTTIRNLELVKAEPYNACRRIVNVANRPLAYLVARGDCSFSQKAENVEEAGGKLMMISDTSLSKPQDFINMLPDSSLKSAGIPCVYISSITGHYFREHLEYYDDPIIMDIPVAKSTSFWLNHQRRAPWELWPEDSWFI</sequence>
<reference evidence="4 5" key="1">
    <citation type="submission" date="2020-04" db="EMBL/GenBank/DDBJ databases">
        <authorList>
            <person name="Laetsch R D."/>
            <person name="Stevens L."/>
            <person name="Kumar S."/>
            <person name="Blaxter L. M."/>
        </authorList>
    </citation>
    <scope>NUCLEOTIDE SEQUENCE [LARGE SCALE GENOMIC DNA]</scope>
</reference>
<keyword evidence="5" id="KW-1185">Reference proteome</keyword>
<dbReference type="Gene3D" id="3.50.30.30">
    <property type="match status" value="1"/>
</dbReference>
<comment type="caution">
    <text evidence="4">The sequence shown here is derived from an EMBL/GenBank/DDBJ whole genome shotgun (WGS) entry which is preliminary data.</text>
</comment>
<dbReference type="InterPro" id="IPR003137">
    <property type="entry name" value="PA_domain"/>
</dbReference>
<dbReference type="EMBL" id="CADEPM010000015">
    <property type="protein sequence ID" value="CAB3411651.1"/>
    <property type="molecule type" value="Genomic_DNA"/>
</dbReference>
<evidence type="ECO:0000313" key="5">
    <source>
        <dbReference type="Proteomes" id="UP000494206"/>
    </source>
</evidence>
<accession>A0A8S1FCW5</accession>
<proteinExistence type="predicted"/>
<evidence type="ECO:0000256" key="2">
    <source>
        <dbReference type="ARBA" id="ARBA00023180"/>
    </source>
</evidence>